<organism evidence="3">
    <name type="scientific">Candidatus Moduliflexus flocculans</name>
    <dbReference type="NCBI Taxonomy" id="1499966"/>
    <lineage>
        <taxon>Bacteria</taxon>
        <taxon>Candidatus Moduliflexota</taxon>
        <taxon>Candidatus Moduliflexia</taxon>
        <taxon>Candidatus Moduliflexales</taxon>
        <taxon>Candidatus Moduliflexaceae</taxon>
    </lineage>
</organism>
<dbReference type="PANTHER" id="PTHR35936">
    <property type="entry name" value="MEMBRANE-BOUND LYTIC MUREIN TRANSGLYCOSYLASE F"/>
    <property type="match status" value="1"/>
</dbReference>
<evidence type="ECO:0000256" key="1">
    <source>
        <dbReference type="ARBA" id="ARBA00022729"/>
    </source>
</evidence>
<dbReference type="PANTHER" id="PTHR35936:SF25">
    <property type="entry name" value="ABC TRANSPORTER SUBSTRATE-BINDING PROTEIN"/>
    <property type="match status" value="1"/>
</dbReference>
<evidence type="ECO:0000313" key="3">
    <source>
        <dbReference type="EMBL" id="GAK52051.1"/>
    </source>
</evidence>
<keyword evidence="1" id="KW-0732">Signal</keyword>
<name>A0A081BNT5_9BACT</name>
<dbReference type="Pfam" id="PF00497">
    <property type="entry name" value="SBP_bac_3"/>
    <property type="match status" value="1"/>
</dbReference>
<evidence type="ECO:0000259" key="2">
    <source>
        <dbReference type="SMART" id="SM00062"/>
    </source>
</evidence>
<proteinExistence type="predicted"/>
<dbReference type="AlphaFoldDB" id="A0A081BNT5"/>
<protein>
    <submittedName>
        <fullName evidence="3">Extracellular solute-binding protein, family 3</fullName>
    </submittedName>
</protein>
<reference evidence="3" key="1">
    <citation type="journal article" date="2015" name="PeerJ">
        <title>First genomic representation of candidate bacterial phylum KSB3 points to enhanced environmental sensing as a trigger of wastewater bulking.</title>
        <authorList>
            <person name="Sekiguchi Y."/>
            <person name="Ohashi A."/>
            <person name="Parks D.H."/>
            <person name="Yamauchi T."/>
            <person name="Tyson G.W."/>
            <person name="Hugenholtz P."/>
        </authorList>
    </citation>
    <scope>NUCLEOTIDE SEQUENCE [LARGE SCALE GENOMIC DNA]</scope>
</reference>
<feature type="domain" description="Solute-binding protein family 3/N-terminal" evidence="2">
    <location>
        <begin position="39"/>
        <end position="265"/>
    </location>
</feature>
<dbReference type="InterPro" id="IPR001638">
    <property type="entry name" value="Solute-binding_3/MltF_N"/>
</dbReference>
<evidence type="ECO:0000313" key="4">
    <source>
        <dbReference type="Proteomes" id="UP000030700"/>
    </source>
</evidence>
<dbReference type="STRING" id="1499966.U14_03298"/>
<keyword evidence="4" id="KW-1185">Reference proteome</keyword>
<dbReference type="SUPFAM" id="SSF53850">
    <property type="entry name" value="Periplasmic binding protein-like II"/>
    <property type="match status" value="1"/>
</dbReference>
<accession>A0A081BNT5</accession>
<dbReference type="SMART" id="SM00062">
    <property type="entry name" value="PBPb"/>
    <property type="match status" value="1"/>
</dbReference>
<dbReference type="EMBL" id="DF820458">
    <property type="protein sequence ID" value="GAK52051.1"/>
    <property type="molecule type" value="Genomic_DNA"/>
</dbReference>
<dbReference type="HOGENOM" id="CLU_064076_3_1_0"/>
<gene>
    <name evidence="3" type="ORF">U14_03298</name>
</gene>
<sequence>MKNRQSFQQGIRRGIVAWVFLLSVICSVCWAEEANLSVKIPVVTGEWPPVTSETLDDLGFYTVLVSAIFNEMRVVPEYKFYPWKRCELLVQKGDVFAAFPYANKPERAKLYLFSDGLLYDYPVKLFFYKKQKSDFVYERLEDLRAYKVAGIAGYGYLEDFKAANIPYLYADTEETALRMLVAGRVDLVAVNTIVALEFIERLFPNEQALFGVLDKPAEPLLKLGLIVSKTYPNAETLLAQFNAAFHRIVENGTYAQFLKKYGIEALSVFDKPVE</sequence>
<dbReference type="Gene3D" id="3.40.190.10">
    <property type="entry name" value="Periplasmic binding protein-like II"/>
    <property type="match status" value="2"/>
</dbReference>
<dbReference type="Proteomes" id="UP000030700">
    <property type="component" value="Unassembled WGS sequence"/>
</dbReference>